<feature type="compositionally biased region" description="Polar residues" evidence="1">
    <location>
        <begin position="33"/>
        <end position="59"/>
    </location>
</feature>
<name>A0A4Q1B938_TREME</name>
<dbReference type="VEuPathDB" id="FungiDB:TREMEDRAFT_60464"/>
<comment type="caution">
    <text evidence="2">The sequence shown here is derived from an EMBL/GenBank/DDBJ whole genome shotgun (WGS) entry which is preliminary data.</text>
</comment>
<sequence length="225" mass="24633">MSTHLASVVPSDQDTAFTTGYQNPQVEDEDNETNVNPSNVHESAIQDTQADDVTTTSQPGVEVRDFDDDNYTHESEDQDNQKHECSDHSTHFIPSTSEAEVRENETGASTTNNIRSHLINCLTCRQIYLNNLNDAASKLDSRLQALDEEAKMLGSNIRTPTGGYVDGERNEIAKGAVVSGYQLGLLESDRRGYLRGVIHTTLISAGVSTAMMGLRCLTESPNSHT</sequence>
<dbReference type="Proteomes" id="UP000289152">
    <property type="component" value="Unassembled WGS sequence"/>
</dbReference>
<gene>
    <name evidence="2" type="ORF">M231_07563</name>
</gene>
<feature type="region of interest" description="Disordered" evidence="1">
    <location>
        <begin position="1"/>
        <end position="100"/>
    </location>
</feature>
<reference evidence="2 3" key="1">
    <citation type="submission" date="2016-06" db="EMBL/GenBank/DDBJ databases">
        <title>Evolution of pathogenesis and genome organization in the Tremellales.</title>
        <authorList>
            <person name="Cuomo C."/>
            <person name="Litvintseva A."/>
            <person name="Heitman J."/>
            <person name="Chen Y."/>
            <person name="Sun S."/>
            <person name="Springer D."/>
            <person name="Dromer F."/>
            <person name="Young S."/>
            <person name="Zeng Q."/>
            <person name="Chapman S."/>
            <person name="Gujja S."/>
            <person name="Saif S."/>
            <person name="Birren B."/>
        </authorList>
    </citation>
    <scope>NUCLEOTIDE SEQUENCE [LARGE SCALE GENOMIC DNA]</scope>
    <source>
        <strain evidence="2 3">ATCC 28783</strain>
    </source>
</reference>
<proteinExistence type="predicted"/>
<organism evidence="2 3">
    <name type="scientific">Tremella mesenterica</name>
    <name type="common">Jelly fungus</name>
    <dbReference type="NCBI Taxonomy" id="5217"/>
    <lineage>
        <taxon>Eukaryota</taxon>
        <taxon>Fungi</taxon>
        <taxon>Dikarya</taxon>
        <taxon>Basidiomycota</taxon>
        <taxon>Agaricomycotina</taxon>
        <taxon>Tremellomycetes</taxon>
        <taxon>Tremellales</taxon>
        <taxon>Tremellaceae</taxon>
        <taxon>Tremella</taxon>
    </lineage>
</organism>
<feature type="compositionally biased region" description="Basic and acidic residues" evidence="1">
    <location>
        <begin position="70"/>
        <end position="90"/>
    </location>
</feature>
<evidence type="ECO:0000313" key="3">
    <source>
        <dbReference type="Proteomes" id="UP000289152"/>
    </source>
</evidence>
<dbReference type="InParanoid" id="A0A4Q1B938"/>
<evidence type="ECO:0000256" key="1">
    <source>
        <dbReference type="SAM" id="MobiDB-lite"/>
    </source>
</evidence>
<feature type="compositionally biased region" description="Polar residues" evidence="1">
    <location>
        <begin position="1"/>
        <end position="25"/>
    </location>
</feature>
<evidence type="ECO:0000313" key="2">
    <source>
        <dbReference type="EMBL" id="RXK35192.1"/>
    </source>
</evidence>
<keyword evidence="3" id="KW-1185">Reference proteome</keyword>
<accession>A0A4Q1B938</accession>
<dbReference type="AlphaFoldDB" id="A0A4Q1B938"/>
<protein>
    <submittedName>
        <fullName evidence="2">Uncharacterized protein</fullName>
    </submittedName>
</protein>
<dbReference type="EMBL" id="SDIL01000153">
    <property type="protein sequence ID" value="RXK35192.1"/>
    <property type="molecule type" value="Genomic_DNA"/>
</dbReference>